<keyword evidence="4" id="KW-0067">ATP-binding</keyword>
<dbReference type="RefSeq" id="WP_111336222.1">
    <property type="nucleotide sequence ID" value="NZ_CP030032.1"/>
</dbReference>
<dbReference type="SMART" id="SM00382">
    <property type="entry name" value="AAA"/>
    <property type="match status" value="1"/>
</dbReference>
<evidence type="ECO:0000256" key="4">
    <source>
        <dbReference type="ARBA" id="ARBA00022840"/>
    </source>
</evidence>
<dbReference type="PANTHER" id="PTHR42734:SF17">
    <property type="entry name" value="METAL TRANSPORT SYSTEM ATP-BINDING PROTEIN TM_0124-RELATED"/>
    <property type="match status" value="1"/>
</dbReference>
<feature type="region of interest" description="Disordered" evidence="5">
    <location>
        <begin position="212"/>
        <end position="234"/>
    </location>
</feature>
<dbReference type="PANTHER" id="PTHR42734">
    <property type="entry name" value="METAL TRANSPORT SYSTEM ATP-BINDING PROTEIN TM_0124-RELATED"/>
    <property type="match status" value="1"/>
</dbReference>
<dbReference type="GO" id="GO:0005524">
    <property type="term" value="F:ATP binding"/>
    <property type="evidence" value="ECO:0007669"/>
    <property type="project" value="UniProtKB-KW"/>
</dbReference>
<keyword evidence="3" id="KW-0547">Nucleotide-binding</keyword>
<dbReference type="OrthoDB" id="9809450at2"/>
<dbReference type="InterPro" id="IPR003439">
    <property type="entry name" value="ABC_transporter-like_ATP-bd"/>
</dbReference>
<dbReference type="InterPro" id="IPR027417">
    <property type="entry name" value="P-loop_NTPase"/>
</dbReference>
<keyword evidence="2" id="KW-0813">Transport</keyword>
<gene>
    <name evidence="6" type="ORF">DN745_15500</name>
</gene>
<name>A0A2Z4FP41_9DELT</name>
<keyword evidence="7" id="KW-1185">Reference proteome</keyword>
<dbReference type="PROSITE" id="PS50893">
    <property type="entry name" value="ABC_TRANSPORTER_2"/>
    <property type="match status" value="1"/>
</dbReference>
<dbReference type="Gene3D" id="3.40.50.300">
    <property type="entry name" value="P-loop containing nucleotide triphosphate hydrolases"/>
    <property type="match status" value="1"/>
</dbReference>
<evidence type="ECO:0000256" key="2">
    <source>
        <dbReference type="ARBA" id="ARBA00022448"/>
    </source>
</evidence>
<reference evidence="6 7" key="1">
    <citation type="submission" date="2018-06" db="EMBL/GenBank/DDBJ databases">
        <title>Lujinxingia sediminis gen. nov. sp. nov., a new facultative anaerobic member of the class Deltaproteobacteria, and proposal of Lujinxingaceae fam. nov.</title>
        <authorList>
            <person name="Guo L.-Y."/>
            <person name="Li C.-M."/>
            <person name="Wang S."/>
            <person name="Du Z.-J."/>
        </authorList>
    </citation>
    <scope>NUCLEOTIDE SEQUENCE [LARGE SCALE GENOMIC DNA]</scope>
    <source>
        <strain evidence="6 7">FA350</strain>
    </source>
</reference>
<dbReference type="InterPro" id="IPR050153">
    <property type="entry name" value="Metal_Ion_Import_ABC"/>
</dbReference>
<dbReference type="KEGG" id="bsed:DN745_15500"/>
<dbReference type="Proteomes" id="UP000249799">
    <property type="component" value="Chromosome"/>
</dbReference>
<feature type="compositionally biased region" description="Basic and acidic residues" evidence="5">
    <location>
        <begin position="221"/>
        <end position="234"/>
    </location>
</feature>
<dbReference type="SUPFAM" id="SSF52540">
    <property type="entry name" value="P-loop containing nucleoside triphosphate hydrolases"/>
    <property type="match status" value="1"/>
</dbReference>
<evidence type="ECO:0000256" key="3">
    <source>
        <dbReference type="ARBA" id="ARBA00022741"/>
    </source>
</evidence>
<dbReference type="InterPro" id="IPR003593">
    <property type="entry name" value="AAA+_ATPase"/>
</dbReference>
<dbReference type="EMBL" id="CP030032">
    <property type="protein sequence ID" value="AWV90652.1"/>
    <property type="molecule type" value="Genomic_DNA"/>
</dbReference>
<dbReference type="Pfam" id="PF00005">
    <property type="entry name" value="ABC_tran"/>
    <property type="match status" value="1"/>
</dbReference>
<sequence>MSILRAQNLEIGYTSTLLGPFDLAIPRGSFVLIEGPNGCGKSVFLKTLIGLENPRAGSFEWEVDADALRFVPQTRTVDTLLPATVRDVMELGFQRGSGWGSFRRRPDPDQIARALDAVGMHKLLKKLFRELSEGQKQLIMLARALLAEPAVILLDEPSASMDPAREKLAVDVLLGEQRARDCTILMIAHGSQPAQQAADYVLKLDYDKSVEFRPNNAQNNAEERGAQEELCGKP</sequence>
<evidence type="ECO:0000256" key="1">
    <source>
        <dbReference type="ARBA" id="ARBA00005417"/>
    </source>
</evidence>
<dbReference type="GO" id="GO:0016887">
    <property type="term" value="F:ATP hydrolysis activity"/>
    <property type="evidence" value="ECO:0007669"/>
    <property type="project" value="InterPro"/>
</dbReference>
<evidence type="ECO:0000313" key="6">
    <source>
        <dbReference type="EMBL" id="AWV90652.1"/>
    </source>
</evidence>
<evidence type="ECO:0000313" key="7">
    <source>
        <dbReference type="Proteomes" id="UP000249799"/>
    </source>
</evidence>
<organism evidence="6 7">
    <name type="scientific">Bradymonas sediminis</name>
    <dbReference type="NCBI Taxonomy" id="1548548"/>
    <lineage>
        <taxon>Bacteria</taxon>
        <taxon>Deltaproteobacteria</taxon>
        <taxon>Bradymonadales</taxon>
        <taxon>Bradymonadaceae</taxon>
        <taxon>Bradymonas</taxon>
    </lineage>
</organism>
<comment type="similarity">
    <text evidence="1">Belongs to the ABC transporter superfamily.</text>
</comment>
<accession>A0A2Z4FP41</accession>
<evidence type="ECO:0000256" key="5">
    <source>
        <dbReference type="SAM" id="MobiDB-lite"/>
    </source>
</evidence>
<dbReference type="AlphaFoldDB" id="A0A2Z4FP41"/>
<protein>
    <submittedName>
        <fullName evidence="6">Uncharacterized protein</fullName>
    </submittedName>
</protein>
<proteinExistence type="inferred from homology"/>